<evidence type="ECO:0000313" key="1">
    <source>
        <dbReference type="EMBL" id="ASY64573.1"/>
    </source>
</evidence>
<reference evidence="1 2" key="1">
    <citation type="submission" date="2017-08" db="EMBL/GenBank/DDBJ databases">
        <title>Multipartite genome sequences of Sinorhizobium species nodulating soybeans.</title>
        <authorList>
            <person name="Tian C.F."/>
        </authorList>
    </citation>
    <scope>NUCLEOTIDE SEQUENCE [LARGE SCALE GENOMIC DNA]</scope>
    <source>
        <strain evidence="1 2">CCBAU 05684</strain>
    </source>
</reference>
<proteinExistence type="predicted"/>
<keyword evidence="2" id="KW-1185">Reference proteome</keyword>
<dbReference type="EMBL" id="CP023067">
    <property type="protein sequence ID" value="ASY64573.1"/>
    <property type="molecule type" value="Genomic_DNA"/>
</dbReference>
<sequence length="56" mass="6483">MHPRSSIVTAWSLKSETDLRIKPCSTSTRYSVIYASERREGAVEFGVPTFRRDRNH</sequence>
<organism evidence="1 2">
    <name type="scientific">Sinorhizobium sojae CCBAU 05684</name>
    <dbReference type="NCBI Taxonomy" id="716928"/>
    <lineage>
        <taxon>Bacteria</taxon>
        <taxon>Pseudomonadati</taxon>
        <taxon>Pseudomonadota</taxon>
        <taxon>Alphaproteobacteria</taxon>
        <taxon>Hyphomicrobiales</taxon>
        <taxon>Rhizobiaceae</taxon>
        <taxon>Sinorhizobium/Ensifer group</taxon>
        <taxon>Sinorhizobium</taxon>
    </lineage>
</organism>
<accession>A0A249PF47</accession>
<name>A0A249PF47_9HYPH</name>
<dbReference type="Proteomes" id="UP000217211">
    <property type="component" value="Chromosome"/>
</dbReference>
<evidence type="ECO:0000313" key="2">
    <source>
        <dbReference type="Proteomes" id="UP000217211"/>
    </source>
</evidence>
<protein>
    <submittedName>
        <fullName evidence="1">Uncharacterized protein</fullName>
    </submittedName>
</protein>
<dbReference type="AlphaFoldDB" id="A0A249PF47"/>
<dbReference type="KEGG" id="esj:SJ05684_c31490"/>
<gene>
    <name evidence="1" type="ORF">SJ05684_c31490</name>
</gene>